<feature type="domain" description="RING-type" evidence="13">
    <location>
        <begin position="1885"/>
        <end position="1928"/>
    </location>
</feature>
<evidence type="ECO:0000256" key="4">
    <source>
        <dbReference type="ARBA" id="ARBA00022723"/>
    </source>
</evidence>
<evidence type="ECO:0000313" key="16">
    <source>
        <dbReference type="Proteomes" id="UP000053573"/>
    </source>
</evidence>
<evidence type="ECO:0000256" key="9">
    <source>
        <dbReference type="ARBA" id="ARBA00022833"/>
    </source>
</evidence>
<reference evidence="16" key="1">
    <citation type="journal article" date="2015" name="PLoS Genet.">
        <title>The dynamic genome and transcriptome of the human fungal pathogen Blastomyces and close relative Emmonsia.</title>
        <authorList>
            <person name="Munoz J.F."/>
            <person name="Gauthier G.M."/>
            <person name="Desjardins C.A."/>
            <person name="Gallo J.E."/>
            <person name="Holder J."/>
            <person name="Sullivan T.D."/>
            <person name="Marty A.J."/>
            <person name="Carmen J.C."/>
            <person name="Chen Z."/>
            <person name="Ding L."/>
            <person name="Gujja S."/>
            <person name="Magrini V."/>
            <person name="Misas E."/>
            <person name="Mitreva M."/>
            <person name="Priest M."/>
            <person name="Saif S."/>
            <person name="Whiston E.A."/>
            <person name="Young S."/>
            <person name="Zeng Q."/>
            <person name="Goldman W.E."/>
            <person name="Mardis E.R."/>
            <person name="Taylor J.W."/>
            <person name="McEwen J.G."/>
            <person name="Clay O.K."/>
            <person name="Klein B.S."/>
            <person name="Cuomo C.A."/>
        </authorList>
    </citation>
    <scope>NUCLEOTIDE SEQUENCE [LARGE SCALE GENOMIC DNA]</scope>
    <source>
        <strain evidence="16">UAMH 139</strain>
    </source>
</reference>
<evidence type="ECO:0000256" key="6">
    <source>
        <dbReference type="ARBA" id="ARBA00022771"/>
    </source>
</evidence>
<dbReference type="GO" id="GO:0006281">
    <property type="term" value="P:DNA repair"/>
    <property type="evidence" value="ECO:0007669"/>
    <property type="project" value="TreeGrafter"/>
</dbReference>
<keyword evidence="7" id="KW-0378">Hydrolase</keyword>
<evidence type="ECO:0000256" key="12">
    <source>
        <dbReference type="SAM" id="MobiDB-lite"/>
    </source>
</evidence>
<dbReference type="Proteomes" id="UP000053573">
    <property type="component" value="Unassembled WGS sequence"/>
</dbReference>
<dbReference type="SUPFAM" id="SSF53335">
    <property type="entry name" value="S-adenosyl-L-methionine-dependent methyltransferases"/>
    <property type="match status" value="1"/>
</dbReference>
<evidence type="ECO:0008006" key="17">
    <source>
        <dbReference type="Google" id="ProtNLM"/>
    </source>
</evidence>
<dbReference type="GO" id="GO:0008168">
    <property type="term" value="F:methyltransferase activity"/>
    <property type="evidence" value="ECO:0007669"/>
    <property type="project" value="UniProtKB-KW"/>
</dbReference>
<name>A0A0H1B3G5_9EURO</name>
<evidence type="ECO:0000259" key="14">
    <source>
        <dbReference type="PROSITE" id="PS51194"/>
    </source>
</evidence>
<dbReference type="InterPro" id="IPR013083">
    <property type="entry name" value="Znf_RING/FYVE/PHD"/>
</dbReference>
<dbReference type="STRING" id="2060906.A0A0H1B3G5"/>
<dbReference type="InterPro" id="IPR001841">
    <property type="entry name" value="Znf_RING"/>
</dbReference>
<dbReference type="GO" id="GO:0008094">
    <property type="term" value="F:ATP-dependent activity, acting on DNA"/>
    <property type="evidence" value="ECO:0007669"/>
    <property type="project" value="TreeGrafter"/>
</dbReference>
<dbReference type="OrthoDB" id="423221at2759"/>
<dbReference type="GO" id="GO:0004386">
    <property type="term" value="F:helicase activity"/>
    <property type="evidence" value="ECO:0007669"/>
    <property type="project" value="UniProtKB-KW"/>
</dbReference>
<keyword evidence="5" id="KW-0547">Nucleotide-binding</keyword>
<evidence type="ECO:0000256" key="2">
    <source>
        <dbReference type="ARBA" id="ARBA00022603"/>
    </source>
</evidence>
<keyword evidence="2" id="KW-0489">Methyltransferase</keyword>
<accession>A0A0H1B3G5</accession>
<dbReference type="InterPro" id="IPR017907">
    <property type="entry name" value="Znf_RING_CS"/>
</dbReference>
<dbReference type="GO" id="GO:0032259">
    <property type="term" value="P:methylation"/>
    <property type="evidence" value="ECO:0007669"/>
    <property type="project" value="UniProtKB-KW"/>
</dbReference>
<dbReference type="Gene3D" id="3.40.50.300">
    <property type="entry name" value="P-loop containing nucleotide triphosphate hydrolases"/>
    <property type="match status" value="1"/>
</dbReference>
<comment type="caution">
    <text evidence="15">The sequence shown here is derived from an EMBL/GenBank/DDBJ whole genome shotgun (WGS) entry which is preliminary data.</text>
</comment>
<dbReference type="InterPro" id="IPR000330">
    <property type="entry name" value="SNF2_N"/>
</dbReference>
<dbReference type="PANTHER" id="PTHR45626">
    <property type="entry name" value="TRANSCRIPTION TERMINATION FACTOR 2-RELATED"/>
    <property type="match status" value="1"/>
</dbReference>
<evidence type="ECO:0000256" key="1">
    <source>
        <dbReference type="ARBA" id="ARBA00007025"/>
    </source>
</evidence>
<comment type="similarity">
    <text evidence="1">Belongs to the SNF2/RAD54 helicase family.</text>
</comment>
<keyword evidence="3" id="KW-0808">Transferase</keyword>
<feature type="compositionally biased region" description="Polar residues" evidence="12">
    <location>
        <begin position="28"/>
        <end position="57"/>
    </location>
</feature>
<dbReference type="Pfam" id="PF00145">
    <property type="entry name" value="DNA_methylase"/>
    <property type="match status" value="1"/>
</dbReference>
<evidence type="ECO:0000256" key="11">
    <source>
        <dbReference type="PROSITE-ProRule" id="PRU00175"/>
    </source>
</evidence>
<dbReference type="InterPro" id="IPR014001">
    <property type="entry name" value="Helicase_ATP-bd"/>
</dbReference>
<dbReference type="SUPFAM" id="SSF52540">
    <property type="entry name" value="P-loop containing nucleoside triphosphate hydrolases"/>
    <property type="match status" value="2"/>
</dbReference>
<dbReference type="InterPro" id="IPR027417">
    <property type="entry name" value="P-loop_NTPase"/>
</dbReference>
<evidence type="ECO:0000256" key="8">
    <source>
        <dbReference type="ARBA" id="ARBA00022806"/>
    </source>
</evidence>
<protein>
    <recommendedName>
        <fullName evidence="17">Helicase ATP-binding domain-containing protein</fullName>
    </recommendedName>
</protein>
<dbReference type="EMBL" id="LDEV01003588">
    <property type="protein sequence ID" value="KLJ05552.1"/>
    <property type="molecule type" value="Genomic_DNA"/>
</dbReference>
<evidence type="ECO:0000256" key="7">
    <source>
        <dbReference type="ARBA" id="ARBA00022801"/>
    </source>
</evidence>
<evidence type="ECO:0000313" key="15">
    <source>
        <dbReference type="EMBL" id="KLJ05552.1"/>
    </source>
</evidence>
<dbReference type="InterPro" id="IPR050628">
    <property type="entry name" value="SNF2_RAD54_helicase_TF"/>
</dbReference>
<dbReference type="Gene3D" id="3.40.50.150">
    <property type="entry name" value="Vaccinia Virus protein VP39"/>
    <property type="match status" value="1"/>
</dbReference>
<dbReference type="PROSITE" id="PS50089">
    <property type="entry name" value="ZF_RING_2"/>
    <property type="match status" value="1"/>
</dbReference>
<feature type="region of interest" description="Disordered" evidence="12">
    <location>
        <begin position="28"/>
        <end position="71"/>
    </location>
</feature>
<feature type="domain" description="Helicase C-terminal" evidence="14">
    <location>
        <begin position="1969"/>
        <end position="2128"/>
    </location>
</feature>
<dbReference type="Pfam" id="PF00271">
    <property type="entry name" value="Helicase_C"/>
    <property type="match status" value="1"/>
</dbReference>
<evidence type="ECO:0000256" key="10">
    <source>
        <dbReference type="ARBA" id="ARBA00022840"/>
    </source>
</evidence>
<keyword evidence="6 11" id="KW-0863">Zinc-finger</keyword>
<keyword evidence="16" id="KW-1185">Reference proteome</keyword>
<gene>
    <name evidence="15" type="ORF">EMPG_10949</name>
</gene>
<sequence>MAKQEKALLYLLETAQAFIMDEDLTDSSVEGRSVDSNVDTDTCTSPNTDLETDTSVSEDAGSDDANISGEDDLRSLINLPPEILRGKYSSLPGKKPKPGLNFNLPPISKIEDIFDDISINAEKNGFSDFLDHIGSRDLRVATMCSGTEAPLLALEMVMDSFKKIFGKTFSMDHLFSAEIDPFKQSYIQRNFSPDIIFRDVNELIADEATTAFGSLRKVPSNLDLLVVGFSCVDFSNMNIHRKTLDEMGESGHTFYGVLRYTQRCRPPLVILENVCGAPWGHIKNAFKEMEYHAYHIKLDTKNYYLPQTRERGYMLCIDQTRLETPLPADPKSSTFAKMMKNFERPASSPVTQFLLKNEDPRLQDAINDISTNPIKDRQAVDWTRYKARHLRYRMREGLGNKRPLTRWQDNGTCQMPDFYWHAWSRAQTERVWDTLDVNYLRSIVRGFDINFKSRIIDLSQGLDRELDQRASGISGCLTPRGQHFVTSRGGPLLGIEALALQGIPIDRLLLSNDSQRDLNDLAGNAMSSTVVGAAIMSALIIGHQALASGTTFQRNSKKEERGTPQIADNGTIEVAPIQLGDEIALSTHEILEVGKRSSRMCICEGQLLTKRTDMLTCVKCGLTACRSCGRNPSHVYSPVPRDELNARLCPIDFETQLKKKLPMRLQVNGLSLALYRALWESNMSVDIMKAWEDFSRILLPALGDELRFQGVTRQRSWTITYKGSLSVLKFVCSPGRLQWFLYLTPPKDEPSNSPLRQILRCPIAFMTPSGENILKGIWHIKSPISSYFDIDIAGSGNLLPSIGSRAGLKHSHFAGAKVWSQINISSTDAAVENLEFDIRGEYELLQGCGAASGSLHKKMVPGCGPPVYFFLDPTEIGPTEFDSWVFALDHGRLDIGEPRITVAEMHPNWDSCTIAKEPKSVRCWFKKTASDDAISLGVYPSPPPIYQTPTPQAIVRNIGSKCLGSYVPMLISSVPASGAELAWEPGTWRVSNLMESPTVLRKLAWLLQWASSVDQFSEWNSICLDGEEYSKKCGICAPRKPRLIWALDDKDRIYAYEDPEDAAVYEQSIKKRPATFLGFTRLSHDSVLQIKLCLNVITLTHQARGKLAKWDEVSLQWRLCIDNVGFLRQRLPTLKEKNNKADTESTQPPGFKFFNLRPEQLRSLTWMREQEDIAQPFQEEEVVEAMLPAVNWRAEAKATVKHLVRGGILGDDVGYGKTAITLGLIDSQFSNDSKNVPTSVKGAIPIKATLIVAPHHLMDQWSREITKFLGKKYNILEIKSIASLRSLTIRRFETADIVLLSTSVVRGASYYDRMELFAASPAVPKGDGRIFDEWLNDTMAAVRDHVDLLTTEGPEVVLQNMIRKRTNLKNSGIYSKFQPSRRLKGQKFQDHLLKLKEQMRKIAGDGVAADKIDSHSEPRLNNTPAKLRKTKRKIMEDYKEDECTAKVPQSKKRKVKSNLATEGLSNESDKTFQLLNCNGDWKRMRSPLIHMFEYSRIVIDEFTYSKDRNYSSVLAIPARSKWILSGTPPLNGFADVKSFSPFLGITLGVDDEEGRETENERLRSIQRDQTDAEQFQPFVTRHSAAWHRRRHNVAQGFLDQFMRKNIPGIDEIPWTEHICPVILAPRERAAYLELFMQLMSQNLKLRRNGRGLYDSAAMSRNDAILGNSSGPEEALIKCSSYFVPLERIMGKQLIDKTKSVITDDTTTSSSASSIFESDDGRSSMTCETDATSVCSGEENPLFARDTQFYALALDIIEKLRHAFWLQSKLETTTHFDTLIKHLERNGAGDLGVTSCFRNAITAARTAYTPEDGRYYYLTAQEKKQTPSDIRIEYPTTQSEFISDLNACTDSLRRLLEEALVRVRAASLFVVVRSLQERQLEDVFACSSCFRRLACPTSLTILGECGHAFCESCIEIAKVEEACRLPACSGGAESFRMIKYSDISISNKDIDKDTDNNANDEKWQGYGGTKLLELIRLVQDTDRIAEDEQVLLFTQFPDLMEAASAVLRKANIPHLMVPATDRMASSKIAQFQTGTEKVKSKVLILHLGDVSASGLNLQNANHVIFFHPLFAKSQYDYNSGMAQAIGRSRRYGQQKHVHIYHFLALKTIEVNIFEQRRRERLVKREGGFLSVSSGDVLLPTDESGWRGSSLDGSNAADI</sequence>
<evidence type="ECO:0000256" key="3">
    <source>
        <dbReference type="ARBA" id="ARBA00022679"/>
    </source>
</evidence>
<dbReference type="CDD" id="cd16449">
    <property type="entry name" value="RING-HC"/>
    <property type="match status" value="1"/>
</dbReference>
<dbReference type="Gene3D" id="3.40.50.10810">
    <property type="entry name" value="Tandem AAA-ATPase domain"/>
    <property type="match status" value="1"/>
</dbReference>
<evidence type="ECO:0000259" key="13">
    <source>
        <dbReference type="PROSITE" id="PS50089"/>
    </source>
</evidence>
<dbReference type="CDD" id="cd18793">
    <property type="entry name" value="SF2_C_SNF"/>
    <property type="match status" value="1"/>
</dbReference>
<keyword evidence="9" id="KW-0862">Zinc</keyword>
<dbReference type="InterPro" id="IPR001525">
    <property type="entry name" value="C5_MeTfrase"/>
</dbReference>
<dbReference type="GO" id="GO:0016787">
    <property type="term" value="F:hydrolase activity"/>
    <property type="evidence" value="ECO:0007669"/>
    <property type="project" value="UniProtKB-KW"/>
</dbReference>
<dbReference type="InterPro" id="IPR038718">
    <property type="entry name" value="SNF2-like_sf"/>
</dbReference>
<dbReference type="InterPro" id="IPR049730">
    <property type="entry name" value="SNF2/RAD54-like_C"/>
</dbReference>
<dbReference type="GO" id="GO:0008270">
    <property type="term" value="F:zinc ion binding"/>
    <property type="evidence" value="ECO:0007669"/>
    <property type="project" value="UniProtKB-KW"/>
</dbReference>
<dbReference type="Gene3D" id="3.30.40.10">
    <property type="entry name" value="Zinc/RING finger domain, C3HC4 (zinc finger)"/>
    <property type="match status" value="1"/>
</dbReference>
<dbReference type="PANTHER" id="PTHR45626:SF26">
    <property type="entry name" value="FAMILY HELICASE, PUTATIVE (AFU_ORTHOLOGUE AFUA_2G09120)-RELATED"/>
    <property type="match status" value="1"/>
</dbReference>
<organism evidence="15 16">
    <name type="scientific">Blastomyces silverae</name>
    <dbReference type="NCBI Taxonomy" id="2060906"/>
    <lineage>
        <taxon>Eukaryota</taxon>
        <taxon>Fungi</taxon>
        <taxon>Dikarya</taxon>
        <taxon>Ascomycota</taxon>
        <taxon>Pezizomycotina</taxon>
        <taxon>Eurotiomycetes</taxon>
        <taxon>Eurotiomycetidae</taxon>
        <taxon>Onygenales</taxon>
        <taxon>Ajellomycetaceae</taxon>
        <taxon>Blastomyces</taxon>
    </lineage>
</organism>
<keyword evidence="4" id="KW-0479">Metal-binding</keyword>
<proteinExistence type="inferred from homology"/>
<keyword evidence="10" id="KW-0067">ATP-binding</keyword>
<dbReference type="InterPro" id="IPR029063">
    <property type="entry name" value="SAM-dependent_MTases_sf"/>
</dbReference>
<dbReference type="Pfam" id="PF00176">
    <property type="entry name" value="SNF2-rel_dom"/>
    <property type="match status" value="1"/>
</dbReference>
<dbReference type="InterPro" id="IPR001650">
    <property type="entry name" value="Helicase_C-like"/>
</dbReference>
<dbReference type="SMART" id="SM00487">
    <property type="entry name" value="DEXDc"/>
    <property type="match status" value="1"/>
</dbReference>
<keyword evidence="8" id="KW-0347">Helicase</keyword>
<dbReference type="GO" id="GO:0005634">
    <property type="term" value="C:nucleus"/>
    <property type="evidence" value="ECO:0007669"/>
    <property type="project" value="TreeGrafter"/>
</dbReference>
<dbReference type="PROSITE" id="PS51194">
    <property type="entry name" value="HELICASE_CTER"/>
    <property type="match status" value="1"/>
</dbReference>
<evidence type="ECO:0000256" key="5">
    <source>
        <dbReference type="ARBA" id="ARBA00022741"/>
    </source>
</evidence>
<dbReference type="GO" id="GO:0005524">
    <property type="term" value="F:ATP binding"/>
    <property type="evidence" value="ECO:0007669"/>
    <property type="project" value="UniProtKB-KW"/>
</dbReference>
<dbReference type="PROSITE" id="PS00518">
    <property type="entry name" value="ZF_RING_1"/>
    <property type="match status" value="1"/>
</dbReference>